<reference evidence="3" key="1">
    <citation type="submission" date="2022-10" db="EMBL/GenBank/DDBJ databases">
        <authorList>
            <person name="Meaden S."/>
        </authorList>
    </citation>
    <scope>NUCLEOTIDE SEQUENCE</scope>
</reference>
<dbReference type="EMBL" id="OX359470">
    <property type="protein sequence ID" value="CAI3971252.1"/>
    <property type="molecule type" value="Genomic_DNA"/>
</dbReference>
<gene>
    <name evidence="3" type="ORF">ORM20_00203</name>
</gene>
<dbReference type="InterPro" id="IPR027417">
    <property type="entry name" value="P-loop_NTPase"/>
</dbReference>
<dbReference type="GO" id="GO:0003678">
    <property type="term" value="F:DNA helicase activity"/>
    <property type="evidence" value="ECO:0007669"/>
    <property type="project" value="InterPro"/>
</dbReference>
<dbReference type="PANTHER" id="PTHR30153">
    <property type="entry name" value="REPLICATIVE DNA HELICASE DNAB"/>
    <property type="match status" value="1"/>
</dbReference>
<accession>A0A9N6WWU6</accession>
<dbReference type="Gene3D" id="3.40.50.300">
    <property type="entry name" value="P-loop containing nucleotide triphosphate hydrolases"/>
    <property type="match status" value="1"/>
</dbReference>
<organism evidence="3">
    <name type="scientific">Ochrobactrum phage ORM_20</name>
    <dbReference type="NCBI Taxonomy" id="2985243"/>
    <lineage>
        <taxon>Viruses</taxon>
    </lineage>
</organism>
<evidence type="ECO:0000259" key="2">
    <source>
        <dbReference type="PROSITE" id="PS51199"/>
    </source>
</evidence>
<dbReference type="PANTHER" id="PTHR30153:SF2">
    <property type="entry name" value="REPLICATIVE DNA HELICASE"/>
    <property type="match status" value="1"/>
</dbReference>
<name>A0A9N6WWU6_9VIRU</name>
<feature type="region of interest" description="Disordered" evidence="1">
    <location>
        <begin position="440"/>
        <end position="465"/>
    </location>
</feature>
<dbReference type="GO" id="GO:0005524">
    <property type="term" value="F:ATP binding"/>
    <property type="evidence" value="ECO:0007669"/>
    <property type="project" value="InterPro"/>
</dbReference>
<keyword evidence="3" id="KW-0547">Nucleotide-binding</keyword>
<sequence length="465" mass="53066">MKLTTERLIVHSLLNDHEFFRKAGQFIKVDHFEENETRVIFDLFEKYVSEYTERPSNTELKSMILNQAANPEHVDLMHDIIDFEPDDEISTDWMLDTAEEYCKKRATKIALMESLDIIEGKSKLPLSAVSDLMDRAINFKFDADIGLNFYDDIDRKISGYEESVSKIPFKLAMLNKITNGGFERKTVNVVAAPTGFGKSIWLGDEAVFQSKQGLNTVYLTFEMSDDRISRRMDANANDMTMDDLRRASAESLRGRFVDLQKKKHGYLILKEFGPGEVTAAKIRLYLKEVEMTLGEPVDVVCVDYLNLMASARFKSDQTYMLLKGICEELVQLAKKMNIAVLTATQFNRGGQKNSSPEIKDISESQAVANTVDFLLALFDTEELEKINRAVGKQLKNRYGDKNIFKTFLIGIERAKMSYYDVSESESVHLADNIDTPEVLDINKPPQFKKGEKLPKNENFNNFDFG</sequence>
<dbReference type="PROSITE" id="PS51199">
    <property type="entry name" value="SF4_HELICASE"/>
    <property type="match status" value="1"/>
</dbReference>
<dbReference type="SUPFAM" id="SSF52540">
    <property type="entry name" value="P-loop containing nucleoside triphosphate hydrolases"/>
    <property type="match status" value="1"/>
</dbReference>
<dbReference type="InterPro" id="IPR007694">
    <property type="entry name" value="DNA_helicase_DnaB-like_C"/>
</dbReference>
<keyword evidence="3" id="KW-0378">Hydrolase</keyword>
<evidence type="ECO:0000256" key="1">
    <source>
        <dbReference type="SAM" id="MobiDB-lite"/>
    </source>
</evidence>
<evidence type="ECO:0000313" key="3">
    <source>
        <dbReference type="EMBL" id="CAI3971252.1"/>
    </source>
</evidence>
<keyword evidence="3" id="KW-0347">Helicase</keyword>
<keyword evidence="3" id="KW-0067">ATP-binding</keyword>
<feature type="domain" description="SF4 helicase" evidence="2">
    <location>
        <begin position="160"/>
        <end position="427"/>
    </location>
</feature>
<dbReference type="Pfam" id="PF03796">
    <property type="entry name" value="DnaB_C"/>
    <property type="match status" value="1"/>
</dbReference>
<proteinExistence type="predicted"/>
<protein>
    <submittedName>
        <fullName evidence="3">DnaB-like replicative helicase</fullName>
    </submittedName>
</protein>
<dbReference type="GO" id="GO:0006260">
    <property type="term" value="P:DNA replication"/>
    <property type="evidence" value="ECO:0007669"/>
    <property type="project" value="InterPro"/>
</dbReference>